<dbReference type="InterPro" id="IPR011992">
    <property type="entry name" value="EF-hand-dom_pair"/>
</dbReference>
<dbReference type="EMBL" id="CAJNRG010011113">
    <property type="protein sequence ID" value="CAF2129523.1"/>
    <property type="molecule type" value="Genomic_DNA"/>
</dbReference>
<evidence type="ECO:0000259" key="2">
    <source>
        <dbReference type="PROSITE" id="PS50222"/>
    </source>
</evidence>
<evidence type="ECO:0000313" key="11">
    <source>
        <dbReference type="Proteomes" id="UP000663834"/>
    </source>
</evidence>
<dbReference type="EMBL" id="CAJOBF010000627">
    <property type="protein sequence ID" value="CAF3845953.1"/>
    <property type="molecule type" value="Genomic_DNA"/>
</dbReference>
<accession>A0A816FRY4</accession>
<dbReference type="Proteomes" id="UP000663855">
    <property type="component" value="Unassembled WGS sequence"/>
</dbReference>
<evidence type="ECO:0000313" key="5">
    <source>
        <dbReference type="EMBL" id="CAF2075813.1"/>
    </source>
</evidence>
<organism evidence="4 11">
    <name type="scientific">Rotaria magnacalcarata</name>
    <dbReference type="NCBI Taxonomy" id="392030"/>
    <lineage>
        <taxon>Eukaryota</taxon>
        <taxon>Metazoa</taxon>
        <taxon>Spiralia</taxon>
        <taxon>Gnathifera</taxon>
        <taxon>Rotifera</taxon>
        <taxon>Eurotatoria</taxon>
        <taxon>Bdelloidea</taxon>
        <taxon>Philodinida</taxon>
        <taxon>Philodinidae</taxon>
        <taxon>Rotaria</taxon>
    </lineage>
</organism>
<dbReference type="Proteomes" id="UP000663866">
    <property type="component" value="Unassembled WGS sequence"/>
</dbReference>
<dbReference type="GO" id="GO:0016460">
    <property type="term" value="C:myosin II complex"/>
    <property type="evidence" value="ECO:0007669"/>
    <property type="project" value="TreeGrafter"/>
</dbReference>
<dbReference type="Proteomes" id="UP000663842">
    <property type="component" value="Unassembled WGS sequence"/>
</dbReference>
<dbReference type="SMART" id="SM00054">
    <property type="entry name" value="EFh"/>
    <property type="match status" value="3"/>
</dbReference>
<dbReference type="Proteomes" id="UP000663887">
    <property type="component" value="Unassembled WGS sequence"/>
</dbReference>
<gene>
    <name evidence="3" type="ORF">CJN711_LOCUS2604</name>
    <name evidence="4" type="ORF">KQP761_LOCUS32852</name>
    <name evidence="6" type="ORF">MBJ925_LOCUS21332</name>
    <name evidence="8" type="ORF">OVN521_LOCUS2804</name>
    <name evidence="10" type="ORF">SMN809_LOCUS3806</name>
    <name evidence="9" type="ORF">UXM345_LOCUS7529</name>
    <name evidence="5" type="ORF">WKI299_LOCUS15103</name>
    <name evidence="7" type="ORF">XDN619_LOCUS24482</name>
</gene>
<evidence type="ECO:0000256" key="1">
    <source>
        <dbReference type="ARBA" id="ARBA00022737"/>
    </source>
</evidence>
<dbReference type="PROSITE" id="PS50222">
    <property type="entry name" value="EF_HAND_2"/>
    <property type="match status" value="3"/>
</dbReference>
<dbReference type="EMBL" id="CAJNOW010018384">
    <property type="protein sequence ID" value="CAF1664790.1"/>
    <property type="molecule type" value="Genomic_DNA"/>
</dbReference>
<dbReference type="FunFam" id="1.10.238.10:FF:000001">
    <property type="entry name" value="Calmodulin 1"/>
    <property type="match status" value="1"/>
</dbReference>
<feature type="domain" description="EF-hand" evidence="2">
    <location>
        <begin position="125"/>
        <end position="158"/>
    </location>
</feature>
<dbReference type="EMBL" id="CAJNOV010000160">
    <property type="protein sequence ID" value="CAF1006296.1"/>
    <property type="molecule type" value="Genomic_DNA"/>
</dbReference>
<dbReference type="Gene3D" id="1.10.238.10">
    <property type="entry name" value="EF-hand"/>
    <property type="match status" value="2"/>
</dbReference>
<keyword evidence="12" id="KW-1185">Reference proteome</keyword>
<dbReference type="EMBL" id="CAJNRE010010750">
    <property type="protein sequence ID" value="CAF2095571.1"/>
    <property type="molecule type" value="Genomic_DNA"/>
</dbReference>
<proteinExistence type="predicted"/>
<dbReference type="EMBL" id="CAJOBI010000827">
    <property type="protein sequence ID" value="CAF3847234.1"/>
    <property type="molecule type" value="Genomic_DNA"/>
</dbReference>
<dbReference type="OrthoDB" id="10002332at2759"/>
<dbReference type="EMBL" id="CAJNRF010005887">
    <property type="protein sequence ID" value="CAF2075813.1"/>
    <property type="molecule type" value="Genomic_DNA"/>
</dbReference>
<dbReference type="AlphaFoldDB" id="A0A816FRY4"/>
<evidence type="ECO:0000313" key="10">
    <source>
        <dbReference type="EMBL" id="CAF3847234.1"/>
    </source>
</evidence>
<comment type="caution">
    <text evidence="4">The sequence shown here is derived from an EMBL/GenBank/DDBJ whole genome shotgun (WGS) entry which is preliminary data.</text>
</comment>
<evidence type="ECO:0000313" key="12">
    <source>
        <dbReference type="Proteomes" id="UP000663866"/>
    </source>
</evidence>
<dbReference type="GO" id="GO:0005509">
    <property type="term" value="F:calcium ion binding"/>
    <property type="evidence" value="ECO:0007669"/>
    <property type="project" value="InterPro"/>
</dbReference>
<dbReference type="Proteomes" id="UP000676336">
    <property type="component" value="Unassembled WGS sequence"/>
</dbReference>
<reference evidence="4" key="1">
    <citation type="submission" date="2021-02" db="EMBL/GenBank/DDBJ databases">
        <authorList>
            <person name="Nowell W R."/>
        </authorList>
    </citation>
    <scope>NUCLEOTIDE SEQUENCE</scope>
</reference>
<feature type="domain" description="EF-hand" evidence="2">
    <location>
        <begin position="15"/>
        <end position="50"/>
    </location>
</feature>
<dbReference type="SUPFAM" id="SSF47473">
    <property type="entry name" value="EF-hand"/>
    <property type="match status" value="1"/>
</dbReference>
<dbReference type="Proteomes" id="UP000663824">
    <property type="component" value="Unassembled WGS sequence"/>
</dbReference>
<feature type="domain" description="EF-hand" evidence="2">
    <location>
        <begin position="89"/>
        <end position="124"/>
    </location>
</feature>
<dbReference type="InterPro" id="IPR050230">
    <property type="entry name" value="CALM/Myosin/TropC-like"/>
</dbReference>
<dbReference type="InterPro" id="IPR002048">
    <property type="entry name" value="EF_hand_dom"/>
</dbReference>
<dbReference type="Pfam" id="PF13499">
    <property type="entry name" value="EF-hand_7"/>
    <property type="match status" value="1"/>
</dbReference>
<evidence type="ECO:0000313" key="8">
    <source>
        <dbReference type="EMBL" id="CAF3781421.1"/>
    </source>
</evidence>
<dbReference type="PANTHER" id="PTHR23048:SF0">
    <property type="entry name" value="CALMODULIN LIKE 3"/>
    <property type="match status" value="1"/>
</dbReference>
<evidence type="ECO:0000313" key="3">
    <source>
        <dbReference type="EMBL" id="CAF1006296.1"/>
    </source>
</evidence>
<evidence type="ECO:0000313" key="7">
    <source>
        <dbReference type="EMBL" id="CAF2129523.1"/>
    </source>
</evidence>
<dbReference type="Proteomes" id="UP000663856">
    <property type="component" value="Unassembled WGS sequence"/>
</dbReference>
<evidence type="ECO:0000313" key="6">
    <source>
        <dbReference type="EMBL" id="CAF2095571.1"/>
    </source>
</evidence>
<sequence>MISATEVKPISYSDEQINEYYEVFSFFDRHKTDRISLNELGLIIRSIGFNPSELLIEQYQQEYVAKNGIDKIDFQQLLQILMYFTNEIEDEIDIIEAFRVFDKEGQGFISKEELMHIMTHLGEKLSIEEAQEMMHDADIYCDGKIRYEEFVKIMTQLN</sequence>
<dbReference type="PANTHER" id="PTHR23048">
    <property type="entry name" value="MYOSIN LIGHT CHAIN 1, 3"/>
    <property type="match status" value="1"/>
</dbReference>
<dbReference type="EMBL" id="CAJOBG010000228">
    <property type="protein sequence ID" value="CAF3781421.1"/>
    <property type="molecule type" value="Genomic_DNA"/>
</dbReference>
<evidence type="ECO:0000313" key="4">
    <source>
        <dbReference type="EMBL" id="CAF1664790.1"/>
    </source>
</evidence>
<dbReference type="CDD" id="cd00051">
    <property type="entry name" value="EFh"/>
    <property type="match status" value="1"/>
</dbReference>
<dbReference type="Proteomes" id="UP000663834">
    <property type="component" value="Unassembled WGS sequence"/>
</dbReference>
<keyword evidence="1" id="KW-0677">Repeat</keyword>
<evidence type="ECO:0000313" key="9">
    <source>
        <dbReference type="EMBL" id="CAF3845953.1"/>
    </source>
</evidence>
<name>A0A816FRY4_9BILA</name>
<protein>
    <recommendedName>
        <fullName evidence="2">EF-hand domain-containing protein</fullName>
    </recommendedName>
</protein>